<comment type="caution">
    <text evidence="2">The sequence shown here is derived from an EMBL/GenBank/DDBJ whole genome shotgun (WGS) entry which is preliminary data.</text>
</comment>
<reference evidence="2 3" key="1">
    <citation type="submission" date="2019-07" db="EMBL/GenBank/DDBJ databases">
        <title>Whole genome shotgun sequence of Meiothermus hypogaeus NBRC 106114.</title>
        <authorList>
            <person name="Hosoyama A."/>
            <person name="Uohara A."/>
            <person name="Ohji S."/>
            <person name="Ichikawa N."/>
        </authorList>
    </citation>
    <scope>NUCLEOTIDE SEQUENCE [LARGE SCALE GENOMIC DNA]</scope>
    <source>
        <strain evidence="2 3">NBRC 106114</strain>
    </source>
</reference>
<feature type="transmembrane region" description="Helical" evidence="1">
    <location>
        <begin position="12"/>
        <end position="30"/>
    </location>
</feature>
<evidence type="ECO:0000313" key="2">
    <source>
        <dbReference type="EMBL" id="GEM85070.1"/>
    </source>
</evidence>
<keyword evidence="1" id="KW-0472">Membrane</keyword>
<accession>A0A511R6A3</accession>
<feature type="transmembrane region" description="Helical" evidence="1">
    <location>
        <begin position="36"/>
        <end position="53"/>
    </location>
</feature>
<sequence>MRQFYFNLPRGPVGVLLLVLAGTVGLFLVFWLITTLWVLAVGAGIVGALAYGWRRLESRFRRGRWRRLPQRVQRWED</sequence>
<name>A0A511R6A3_9DEIN</name>
<dbReference type="AlphaFoldDB" id="A0A511R6A3"/>
<protein>
    <submittedName>
        <fullName evidence="2">Uncharacterized protein</fullName>
    </submittedName>
</protein>
<keyword evidence="1" id="KW-1133">Transmembrane helix</keyword>
<dbReference type="RefSeq" id="WP_119342308.1">
    <property type="nucleotide sequence ID" value="NZ_BJXL01000168.1"/>
</dbReference>
<dbReference type="EMBL" id="BJXL01000168">
    <property type="protein sequence ID" value="GEM85070.1"/>
    <property type="molecule type" value="Genomic_DNA"/>
</dbReference>
<dbReference type="Proteomes" id="UP000321197">
    <property type="component" value="Unassembled WGS sequence"/>
</dbReference>
<gene>
    <name evidence="2" type="ORF">MHY01S_32360</name>
</gene>
<keyword evidence="1" id="KW-0812">Transmembrane</keyword>
<evidence type="ECO:0000256" key="1">
    <source>
        <dbReference type="SAM" id="Phobius"/>
    </source>
</evidence>
<organism evidence="2 3">
    <name type="scientific">Meiothermus hypogaeus NBRC 106114</name>
    <dbReference type="NCBI Taxonomy" id="1227553"/>
    <lineage>
        <taxon>Bacteria</taxon>
        <taxon>Thermotogati</taxon>
        <taxon>Deinococcota</taxon>
        <taxon>Deinococci</taxon>
        <taxon>Thermales</taxon>
        <taxon>Thermaceae</taxon>
        <taxon>Meiothermus</taxon>
    </lineage>
</organism>
<proteinExistence type="predicted"/>
<evidence type="ECO:0000313" key="3">
    <source>
        <dbReference type="Proteomes" id="UP000321197"/>
    </source>
</evidence>